<dbReference type="AlphaFoldDB" id="A0A1I1LTY8"/>
<organism evidence="1 2">
    <name type="scientific">Zunongwangia mangrovi</name>
    <dbReference type="NCBI Taxonomy" id="1334022"/>
    <lineage>
        <taxon>Bacteria</taxon>
        <taxon>Pseudomonadati</taxon>
        <taxon>Bacteroidota</taxon>
        <taxon>Flavobacteriia</taxon>
        <taxon>Flavobacteriales</taxon>
        <taxon>Flavobacteriaceae</taxon>
        <taxon>Zunongwangia</taxon>
    </lineage>
</organism>
<proteinExistence type="predicted"/>
<sequence length="368" mass="42580">MNKFYVLILFFFCLISCSEDDEIRFAEVPSDYFVNDLEAPQDYNAEDWHDFTGIPFYVKSVASGKFLSLSDQQNTLILKDFTETDDRFAFGLSNSAYDEDSFTLISVPDVREIGVGENSDILQPVVFFEEENNQFQNTQFWRILPSKNENYSLIQNANLGENNSNFVLESAESSVFLSAKNDAENQQFQIIPRGNFEIYDIEFLVDEGEVTNSEWIMVNSDTITNSSEEIMEFSDPDEGKFPKSFTASFAENNQQISVELENDSFQTRLPEILFDNEEATIDTGSRHEVNYKEAFEWTTNFESSENFTFNIPPQATYAINYSLNKYHFEVPYKVTYRDSSSGARFSKKGIWETDYYYQTNVELSEVEE</sequence>
<dbReference type="Proteomes" id="UP000199438">
    <property type="component" value="Unassembled WGS sequence"/>
</dbReference>
<dbReference type="OrthoDB" id="1400135at2"/>
<dbReference type="Gene3D" id="2.170.15.10">
    <property type="entry name" value="Proaerolysin, chain A, domain 3"/>
    <property type="match status" value="1"/>
</dbReference>
<accession>A0A1I1LTY8</accession>
<evidence type="ECO:0000313" key="2">
    <source>
        <dbReference type="Proteomes" id="UP000199438"/>
    </source>
</evidence>
<dbReference type="InterPro" id="IPR035992">
    <property type="entry name" value="Ricin_B-like_lectins"/>
</dbReference>
<dbReference type="CDD" id="cd00161">
    <property type="entry name" value="beta-trefoil_Ricin-like"/>
    <property type="match status" value="1"/>
</dbReference>
<reference evidence="2" key="1">
    <citation type="submission" date="2016-10" db="EMBL/GenBank/DDBJ databases">
        <authorList>
            <person name="Varghese N."/>
            <person name="Submissions S."/>
        </authorList>
    </citation>
    <scope>NUCLEOTIDE SEQUENCE [LARGE SCALE GENOMIC DNA]</scope>
    <source>
        <strain evidence="2">DSM 24499</strain>
    </source>
</reference>
<dbReference type="EMBL" id="FOKV01000008">
    <property type="protein sequence ID" value="SFC76519.1"/>
    <property type="molecule type" value="Genomic_DNA"/>
</dbReference>
<dbReference type="SUPFAM" id="SSF50370">
    <property type="entry name" value="Ricin B-like lectins"/>
    <property type="match status" value="1"/>
</dbReference>
<evidence type="ECO:0000313" key="1">
    <source>
        <dbReference type="EMBL" id="SFC76519.1"/>
    </source>
</evidence>
<dbReference type="RefSeq" id="WP_139219256.1">
    <property type="nucleotide sequence ID" value="NZ_FOKV01000008.1"/>
</dbReference>
<protein>
    <submittedName>
        <fullName evidence="1">Uncharacterized protein</fullName>
    </submittedName>
</protein>
<name>A0A1I1LTY8_9FLAO</name>
<keyword evidence="2" id="KW-1185">Reference proteome</keyword>
<gene>
    <name evidence="1" type="ORF">SAMN04487907_108162</name>
</gene>